<accession>A0ABR7MRA4</accession>
<comment type="caution">
    <text evidence="1">The sequence shown here is derived from an EMBL/GenBank/DDBJ whole genome shotgun (WGS) entry which is preliminary data.</text>
</comment>
<dbReference type="Gene3D" id="1.25.40.10">
    <property type="entry name" value="Tetratricopeptide repeat domain"/>
    <property type="match status" value="1"/>
</dbReference>
<dbReference type="InterPro" id="IPR011990">
    <property type="entry name" value="TPR-like_helical_dom_sf"/>
</dbReference>
<evidence type="ECO:0000313" key="2">
    <source>
        <dbReference type="Proteomes" id="UP000637513"/>
    </source>
</evidence>
<name>A0ABR7MRA4_9FIRM</name>
<protein>
    <submittedName>
        <fullName evidence="1">Uncharacterized protein</fullName>
    </submittedName>
</protein>
<dbReference type="SUPFAM" id="SSF48452">
    <property type="entry name" value="TPR-like"/>
    <property type="match status" value="1"/>
</dbReference>
<evidence type="ECO:0000313" key="1">
    <source>
        <dbReference type="EMBL" id="MBC8556323.1"/>
    </source>
</evidence>
<sequence>MPIFLICIIVFVIWFRVKIKKANKETNIQNAQYWEREEQANFARKKDITNLEYLTVDDNELMLKTPANDEEADLIQQLKDCSHRKMLNLSAYSNTDLKEKYGVVNLEELSNCDQNYLYFIRALSNWGRYLYEHDDPDRAQKVMELSLRIGSDISHVYTILAQIYLQQGKEEKVDELIAKAASSDMALKDSLIRKLKLLKLES</sequence>
<dbReference type="RefSeq" id="WP_249302372.1">
    <property type="nucleotide sequence ID" value="NZ_JACRSW010000001.1"/>
</dbReference>
<keyword evidence="2" id="KW-1185">Reference proteome</keyword>
<proteinExistence type="predicted"/>
<gene>
    <name evidence="1" type="ORF">H8700_01105</name>
</gene>
<dbReference type="EMBL" id="JACRSW010000001">
    <property type="protein sequence ID" value="MBC8556323.1"/>
    <property type="molecule type" value="Genomic_DNA"/>
</dbReference>
<dbReference type="Proteomes" id="UP000637513">
    <property type="component" value="Unassembled WGS sequence"/>
</dbReference>
<reference evidence="1 2" key="1">
    <citation type="submission" date="2020-08" db="EMBL/GenBank/DDBJ databases">
        <title>Genome public.</title>
        <authorList>
            <person name="Liu C."/>
            <person name="Sun Q."/>
        </authorList>
    </citation>
    <scope>NUCLEOTIDE SEQUENCE [LARGE SCALE GENOMIC DNA]</scope>
    <source>
        <strain evidence="1 2">BX3</strain>
    </source>
</reference>
<organism evidence="1 2">
    <name type="scientific">Jutongia hominis</name>
    <dbReference type="NCBI Taxonomy" id="2763664"/>
    <lineage>
        <taxon>Bacteria</taxon>
        <taxon>Bacillati</taxon>
        <taxon>Bacillota</taxon>
        <taxon>Clostridia</taxon>
        <taxon>Lachnospirales</taxon>
        <taxon>Lachnospiraceae</taxon>
        <taxon>Jutongia</taxon>
    </lineage>
</organism>